<keyword evidence="1" id="KW-0812">Transmembrane</keyword>
<feature type="transmembrane region" description="Helical" evidence="1">
    <location>
        <begin position="201"/>
        <end position="222"/>
    </location>
</feature>
<keyword evidence="1" id="KW-0472">Membrane</keyword>
<dbReference type="AlphaFoldDB" id="A0A830HVH7"/>
<proteinExistence type="predicted"/>
<feature type="chain" id="PRO_5032527816" description="SAM domain-containing protein" evidence="2">
    <location>
        <begin position="37"/>
        <end position="436"/>
    </location>
</feature>
<comment type="caution">
    <text evidence="3">The sequence shown here is derived from an EMBL/GenBank/DDBJ whole genome shotgun (WGS) entry which is preliminary data.</text>
</comment>
<gene>
    <name evidence="3" type="ORF">PPROV_001016400</name>
</gene>
<dbReference type="EMBL" id="BNJQ01000034">
    <property type="protein sequence ID" value="GHP11436.1"/>
    <property type="molecule type" value="Genomic_DNA"/>
</dbReference>
<evidence type="ECO:0000256" key="1">
    <source>
        <dbReference type="SAM" id="Phobius"/>
    </source>
</evidence>
<keyword evidence="4" id="KW-1185">Reference proteome</keyword>
<name>A0A830HVH7_9CHLO</name>
<evidence type="ECO:0000313" key="4">
    <source>
        <dbReference type="Proteomes" id="UP000660262"/>
    </source>
</evidence>
<evidence type="ECO:0000256" key="2">
    <source>
        <dbReference type="SAM" id="SignalP"/>
    </source>
</evidence>
<protein>
    <recommendedName>
        <fullName evidence="5">SAM domain-containing protein</fullName>
    </recommendedName>
</protein>
<organism evidence="3 4">
    <name type="scientific">Pycnococcus provasolii</name>
    <dbReference type="NCBI Taxonomy" id="41880"/>
    <lineage>
        <taxon>Eukaryota</taxon>
        <taxon>Viridiplantae</taxon>
        <taxon>Chlorophyta</taxon>
        <taxon>Pseudoscourfieldiophyceae</taxon>
        <taxon>Pseudoscourfieldiales</taxon>
        <taxon>Pycnococcaceae</taxon>
        <taxon>Pycnococcus</taxon>
    </lineage>
</organism>
<sequence length="436" mass="46273">MTTSITGGAPCKFTTIVMRTLVLLLAVGVPAVVVEAQELAPKRRANHRCETRSGYGTSDNMQTAYNMGSAVLEVWIDKCFSTFPETPACSHVTELWKPEMRTIAEKLSRDYDMWSNGDDPVIIGSPLSNDRLTANGCATHCVDEDGKVRDDLKKDGSWCPMSPEFRERFHYGASVESEVCCKDADDCCGYDTSLPKLSDGAIAGIVIGILVAVGGGILACYFGKSCCFSHRRNVQTPVVGPAVAMTQQALPVPMAGQPMMGQPMMGQPMMFTGQPTQPAYAAVATATTPIPGQQQASPPAVPAGGPPLSDEDLARQLQAQLDLEDHQTAGASGQSVLTVQHHQTIGYAAGVAVTPPPSTEPAAPPIVPTQTSVTSVTTIEGFLDAARVDKERFLAPLQSLGVASVDDLKDVTDGDLDDMGMSALVKRRFLAEVANL</sequence>
<dbReference type="Proteomes" id="UP000660262">
    <property type="component" value="Unassembled WGS sequence"/>
</dbReference>
<keyword evidence="1" id="KW-1133">Transmembrane helix</keyword>
<feature type="signal peptide" evidence="2">
    <location>
        <begin position="1"/>
        <end position="36"/>
    </location>
</feature>
<evidence type="ECO:0008006" key="5">
    <source>
        <dbReference type="Google" id="ProtNLM"/>
    </source>
</evidence>
<reference evidence="3" key="1">
    <citation type="submission" date="2020-10" db="EMBL/GenBank/DDBJ databases">
        <title>Unveiling of a novel bifunctional photoreceptor, Dualchrome1, isolated from a cosmopolitan green alga.</title>
        <authorList>
            <person name="Suzuki S."/>
            <person name="Kawachi M."/>
        </authorList>
    </citation>
    <scope>NUCLEOTIDE SEQUENCE</scope>
    <source>
        <strain evidence="3">NIES 2893</strain>
    </source>
</reference>
<keyword evidence="2" id="KW-0732">Signal</keyword>
<accession>A0A830HVH7</accession>
<evidence type="ECO:0000313" key="3">
    <source>
        <dbReference type="EMBL" id="GHP11436.1"/>
    </source>
</evidence>